<gene>
    <name evidence="2" type="ORF">IAC35_02790</name>
</gene>
<dbReference type="Pfam" id="PF01381">
    <property type="entry name" value="HTH_3"/>
    <property type="match status" value="1"/>
</dbReference>
<dbReference type="CDD" id="cd00093">
    <property type="entry name" value="HTH_XRE"/>
    <property type="match status" value="1"/>
</dbReference>
<accession>A0A9D1KGJ9</accession>
<evidence type="ECO:0000313" key="2">
    <source>
        <dbReference type="EMBL" id="HIT46766.1"/>
    </source>
</evidence>
<evidence type="ECO:0000313" key="3">
    <source>
        <dbReference type="Proteomes" id="UP000886881"/>
    </source>
</evidence>
<dbReference type="GO" id="GO:0003677">
    <property type="term" value="F:DNA binding"/>
    <property type="evidence" value="ECO:0007669"/>
    <property type="project" value="InterPro"/>
</dbReference>
<sequence length="128" mass="14354">MKNNTLFEQCVAKAAPEVKAEVSLNMDIANRIHDLLKARGMTQRNLADLLGKRESEISRWLTGSRGFTTATLAKISAALGEPIVEVRHLRPAEYVYVPITVYAGRSEARDDSFDNRETMGNAYLYYSN</sequence>
<dbReference type="InterPro" id="IPR010982">
    <property type="entry name" value="Lambda_DNA-bd_dom_sf"/>
</dbReference>
<reference evidence="2" key="1">
    <citation type="submission" date="2020-10" db="EMBL/GenBank/DDBJ databases">
        <authorList>
            <person name="Gilroy R."/>
        </authorList>
    </citation>
    <scope>NUCLEOTIDE SEQUENCE</scope>
    <source>
        <strain evidence="2">ChiHecec2B26-709</strain>
    </source>
</reference>
<comment type="caution">
    <text evidence="2">The sequence shown here is derived from an EMBL/GenBank/DDBJ whole genome shotgun (WGS) entry which is preliminary data.</text>
</comment>
<organism evidence="2 3">
    <name type="scientific">Candidatus Cryptobacteroides merdipullorum</name>
    <dbReference type="NCBI Taxonomy" id="2840771"/>
    <lineage>
        <taxon>Bacteria</taxon>
        <taxon>Pseudomonadati</taxon>
        <taxon>Bacteroidota</taxon>
        <taxon>Bacteroidia</taxon>
        <taxon>Bacteroidales</taxon>
        <taxon>Candidatus Cryptobacteroides</taxon>
    </lineage>
</organism>
<dbReference type="InterPro" id="IPR001387">
    <property type="entry name" value="Cro/C1-type_HTH"/>
</dbReference>
<reference evidence="2" key="2">
    <citation type="journal article" date="2021" name="PeerJ">
        <title>Extensive microbial diversity within the chicken gut microbiome revealed by metagenomics and culture.</title>
        <authorList>
            <person name="Gilroy R."/>
            <person name="Ravi A."/>
            <person name="Getino M."/>
            <person name="Pursley I."/>
            <person name="Horton D.L."/>
            <person name="Alikhan N.F."/>
            <person name="Baker D."/>
            <person name="Gharbi K."/>
            <person name="Hall N."/>
            <person name="Watson M."/>
            <person name="Adriaenssens E.M."/>
            <person name="Foster-Nyarko E."/>
            <person name="Jarju S."/>
            <person name="Secka A."/>
            <person name="Antonio M."/>
            <person name="Oren A."/>
            <person name="Chaudhuri R.R."/>
            <person name="La Ragione R."/>
            <person name="Hildebrand F."/>
            <person name="Pallen M.J."/>
        </authorList>
    </citation>
    <scope>NUCLEOTIDE SEQUENCE</scope>
    <source>
        <strain evidence="2">ChiHecec2B26-709</strain>
    </source>
</reference>
<proteinExistence type="predicted"/>
<dbReference type="AlphaFoldDB" id="A0A9D1KGJ9"/>
<dbReference type="EMBL" id="DVLC01000054">
    <property type="protein sequence ID" value="HIT46766.1"/>
    <property type="molecule type" value="Genomic_DNA"/>
</dbReference>
<dbReference type="Gene3D" id="1.10.260.40">
    <property type="entry name" value="lambda repressor-like DNA-binding domains"/>
    <property type="match status" value="1"/>
</dbReference>
<dbReference type="PROSITE" id="PS50943">
    <property type="entry name" value="HTH_CROC1"/>
    <property type="match status" value="1"/>
</dbReference>
<dbReference type="SMART" id="SM00530">
    <property type="entry name" value="HTH_XRE"/>
    <property type="match status" value="1"/>
</dbReference>
<feature type="domain" description="HTH cro/C1-type" evidence="1">
    <location>
        <begin position="32"/>
        <end position="86"/>
    </location>
</feature>
<dbReference type="Proteomes" id="UP000886881">
    <property type="component" value="Unassembled WGS sequence"/>
</dbReference>
<dbReference type="SUPFAM" id="SSF47413">
    <property type="entry name" value="lambda repressor-like DNA-binding domains"/>
    <property type="match status" value="1"/>
</dbReference>
<evidence type="ECO:0000259" key="1">
    <source>
        <dbReference type="PROSITE" id="PS50943"/>
    </source>
</evidence>
<protein>
    <submittedName>
        <fullName evidence="2">Helix-turn-helix transcriptional regulator</fullName>
    </submittedName>
</protein>
<name>A0A9D1KGJ9_9BACT</name>